<dbReference type="KEGG" id="byl:A4V09_04815"/>
<evidence type="ECO:0008006" key="3">
    <source>
        <dbReference type="Google" id="ProtNLM"/>
    </source>
</evidence>
<dbReference type="RefSeq" id="WP_065541356.1">
    <property type="nucleotide sequence ID" value="NZ_CP015405.2"/>
</dbReference>
<dbReference type="Proteomes" id="UP000092574">
    <property type="component" value="Chromosome"/>
</dbReference>
<evidence type="ECO:0000313" key="1">
    <source>
        <dbReference type="EMBL" id="ANU75141.1"/>
    </source>
</evidence>
<dbReference type="Gene3D" id="3.20.20.210">
    <property type="match status" value="1"/>
</dbReference>
<proteinExistence type="predicted"/>
<protein>
    <recommendedName>
        <fullName evidence="3">Uroporphyrinogen decarboxylase</fullName>
    </recommendedName>
</protein>
<dbReference type="EMBL" id="CP015405">
    <property type="protein sequence ID" value="ANU75141.1"/>
    <property type="molecule type" value="Genomic_DNA"/>
</dbReference>
<accession>A0A1C7I6B4</accession>
<keyword evidence="2" id="KW-1185">Reference proteome</keyword>
<dbReference type="InterPro" id="IPR038071">
    <property type="entry name" value="UROD/MetE-like_sf"/>
</dbReference>
<sequence length="424" mass="49456">MEYGISNEDKRILRELAEKHKEFASQERNTVLKEKWYRHNALQGEIPMVVLESWGFNNEVIIPRLKCTGDFARKVEFDLYQDFVGQELFEDDRVTPDCFEMNYDTEFKLYGLDMKKEFATGKEEEDCAGISVRFLPVIEDLEDDLEKIGASVFSVDLDSSRKKLEAVTEAIGDILPVRRKMDCLYSVPTQMLIHLMGMENMMLNIAQYPELFKKIMDQAADDTLAYYDLLEEKGVILPTTEYESVGQGTFAFNRELPGPEILKERKLTRRDVWGYMDSQETLSISPKMFEEIIFPCYEKIGSQFGLLSYGCCEPVDKVWDSCISKFKNLRKVSISPWCDEEFMGERLRGSNVIYHRKPAATFLGISGKELDEEAFRAYIRKSLHAARGCKMEITQRDIYTIDRNIEKARRYIQIIREEIEDHWK</sequence>
<gene>
    <name evidence="1" type="ORF">A4V09_04815</name>
</gene>
<organism evidence="1 2">
    <name type="scientific">Blautia pseudococcoides</name>
    <dbReference type="NCBI Taxonomy" id="1796616"/>
    <lineage>
        <taxon>Bacteria</taxon>
        <taxon>Bacillati</taxon>
        <taxon>Bacillota</taxon>
        <taxon>Clostridia</taxon>
        <taxon>Lachnospirales</taxon>
        <taxon>Lachnospiraceae</taxon>
        <taxon>Blautia</taxon>
    </lineage>
</organism>
<name>A0A1C7I6B4_9FIRM</name>
<dbReference type="AlphaFoldDB" id="A0A1C7I6B4"/>
<reference evidence="1" key="1">
    <citation type="submission" date="2017-04" db="EMBL/GenBank/DDBJ databases">
        <title>Complete Genome Sequences of Twelve Strains of a Stable Defined Moderately Diverse Mouse Microbiota 2 (sDMDMm2).</title>
        <authorList>
            <person name="Uchimura Y."/>
            <person name="Wyss M."/>
            <person name="Brugiroux S."/>
            <person name="Limenitakis J.P."/>
            <person name="Stecher B."/>
            <person name="McCoy K.D."/>
            <person name="Macpherson A.J."/>
        </authorList>
    </citation>
    <scope>NUCLEOTIDE SEQUENCE</scope>
    <source>
        <strain evidence="1">YL58</strain>
    </source>
</reference>
<evidence type="ECO:0000313" key="2">
    <source>
        <dbReference type="Proteomes" id="UP000092574"/>
    </source>
</evidence>
<dbReference type="STRING" id="1796616.A4V09_04815"/>
<dbReference type="OrthoDB" id="2037342at2"/>